<sequence length="151" mass="17305">MSRFGFHLAVLGLFFIFVSAQADEITEEPPVLLTNTTESGEQKEYYPLSWTKIDFRPIVDNSRLFKKYKECYINPKPTGCPGDIVRARKLVPEVIDTNCGKCRPEHIAVVKEATEYVCKKRPADYEEIKKKVDPTGELWVKFIEIVGEVDC</sequence>
<name>A0ACC2NGP8_9HYME</name>
<reference evidence="1" key="1">
    <citation type="submission" date="2023-04" db="EMBL/GenBank/DDBJ databases">
        <title>A chromosome-level genome assembly of the parasitoid wasp Eretmocerus hayati.</title>
        <authorList>
            <person name="Zhong Y."/>
            <person name="Liu S."/>
            <person name="Liu Y."/>
        </authorList>
    </citation>
    <scope>NUCLEOTIDE SEQUENCE</scope>
    <source>
        <strain evidence="1">ZJU_SS_LIU_2023</strain>
    </source>
</reference>
<comment type="caution">
    <text evidence="1">The sequence shown here is derived from an EMBL/GenBank/DDBJ whole genome shotgun (WGS) entry which is preliminary data.</text>
</comment>
<evidence type="ECO:0000313" key="2">
    <source>
        <dbReference type="Proteomes" id="UP001239111"/>
    </source>
</evidence>
<keyword evidence="2" id="KW-1185">Reference proteome</keyword>
<accession>A0ACC2NGP8</accession>
<dbReference type="Proteomes" id="UP001239111">
    <property type="component" value="Chromosome 3"/>
</dbReference>
<gene>
    <name evidence="1" type="ORF">QAD02_001678</name>
</gene>
<dbReference type="EMBL" id="CM056743">
    <property type="protein sequence ID" value="KAJ8670419.1"/>
    <property type="molecule type" value="Genomic_DNA"/>
</dbReference>
<protein>
    <submittedName>
        <fullName evidence="1">Uncharacterized protein</fullName>
    </submittedName>
</protein>
<proteinExistence type="predicted"/>
<evidence type="ECO:0000313" key="1">
    <source>
        <dbReference type="EMBL" id="KAJ8670419.1"/>
    </source>
</evidence>
<organism evidence="1 2">
    <name type="scientific">Eretmocerus hayati</name>
    <dbReference type="NCBI Taxonomy" id="131215"/>
    <lineage>
        <taxon>Eukaryota</taxon>
        <taxon>Metazoa</taxon>
        <taxon>Ecdysozoa</taxon>
        <taxon>Arthropoda</taxon>
        <taxon>Hexapoda</taxon>
        <taxon>Insecta</taxon>
        <taxon>Pterygota</taxon>
        <taxon>Neoptera</taxon>
        <taxon>Endopterygota</taxon>
        <taxon>Hymenoptera</taxon>
        <taxon>Apocrita</taxon>
        <taxon>Proctotrupomorpha</taxon>
        <taxon>Chalcidoidea</taxon>
        <taxon>Aphelinidae</taxon>
        <taxon>Aphelininae</taxon>
        <taxon>Eretmocerus</taxon>
    </lineage>
</organism>